<dbReference type="InterPro" id="IPR046953">
    <property type="entry name" value="Spore_GerAC-like_C"/>
</dbReference>
<dbReference type="Pfam" id="PF05504">
    <property type="entry name" value="Spore_GerAC"/>
    <property type="match status" value="1"/>
</dbReference>
<dbReference type="Proteomes" id="UP000265725">
    <property type="component" value="Chromosome"/>
</dbReference>
<dbReference type="InterPro" id="IPR057336">
    <property type="entry name" value="GerAC_N"/>
</dbReference>
<keyword evidence="11" id="KW-1185">Reference proteome</keyword>
<dbReference type="AlphaFoldDB" id="A0A385YQ82"/>
<gene>
    <name evidence="10" type="ORF">D3873_01575</name>
</gene>
<dbReference type="PROSITE" id="PS51257">
    <property type="entry name" value="PROKAR_LIPOPROTEIN"/>
    <property type="match status" value="1"/>
</dbReference>
<feature type="domain" description="Spore germination GerAC-like C-terminal" evidence="8">
    <location>
        <begin position="202"/>
        <end position="362"/>
    </location>
</feature>
<evidence type="ECO:0000256" key="4">
    <source>
        <dbReference type="ARBA" id="ARBA00022729"/>
    </source>
</evidence>
<evidence type="ECO:0000259" key="9">
    <source>
        <dbReference type="Pfam" id="PF25198"/>
    </source>
</evidence>
<dbReference type="InterPro" id="IPR038501">
    <property type="entry name" value="Spore_GerAC_C_sf"/>
</dbReference>
<evidence type="ECO:0000256" key="3">
    <source>
        <dbReference type="ARBA" id="ARBA00022544"/>
    </source>
</evidence>
<dbReference type="NCBIfam" id="TIGR02887">
    <property type="entry name" value="spore_ger_x_C"/>
    <property type="match status" value="1"/>
</dbReference>
<evidence type="ECO:0000256" key="6">
    <source>
        <dbReference type="ARBA" id="ARBA00023139"/>
    </source>
</evidence>
<feature type="domain" description="Spore germination protein N-terminal" evidence="9">
    <location>
        <begin position="29"/>
        <end position="192"/>
    </location>
</feature>
<dbReference type="PANTHER" id="PTHR35789">
    <property type="entry name" value="SPORE GERMINATION PROTEIN B3"/>
    <property type="match status" value="1"/>
</dbReference>
<evidence type="ECO:0000256" key="2">
    <source>
        <dbReference type="ARBA" id="ARBA00007886"/>
    </source>
</evidence>
<evidence type="ECO:0000256" key="1">
    <source>
        <dbReference type="ARBA" id="ARBA00004635"/>
    </source>
</evidence>
<protein>
    <submittedName>
        <fullName evidence="10">Ger(X)C family spore germination protein</fullName>
    </submittedName>
</protein>
<sequence>MRRKGFFLFFVFFTVLLTGCSENNRQPSLEQYSLVTVMGFDYVDKDTFGMSVVIPQVSEAAEQPSQYLDTTASLTQEALLHISSKTDKTVSLKQLRVVMFSEEFAKKSNMRDIITFLYKETEIRSNVRVVIVEGEAKDILNRTYPDKPSTSEYLHDLLEPRMYTFYNPVTTIHHFLHDETDPILEAIAPVIHLEENVLQLKGIGVFDDGYWKLSLNDQESKYIQALRGKVKMTLLKVKLDDEWEEEVILKFITIKTKIRPDEKTNTVRIDVKYKGTLTEYEGSKQKITVEDFPALERQLDKEIKKEIEDLLIKLQENEVDPIGLFEKIRMRQRKEWKLEDTKKHLKDATFDVHVNTTVTSTGTLK</sequence>
<comment type="subcellular location">
    <subcellularLocation>
        <location evidence="1">Membrane</location>
        <topology evidence="1">Lipid-anchor</topology>
    </subcellularLocation>
</comment>
<reference evidence="11" key="1">
    <citation type="submission" date="2018-09" db="EMBL/GenBank/DDBJ databases">
        <authorList>
            <person name="Zhu H."/>
        </authorList>
    </citation>
    <scope>NUCLEOTIDE SEQUENCE [LARGE SCALE GENOMIC DNA]</scope>
    <source>
        <strain evidence="11">K2R23-3</strain>
    </source>
</reference>
<dbReference type="EMBL" id="CP032418">
    <property type="protein sequence ID" value="AYC28621.1"/>
    <property type="molecule type" value="Genomic_DNA"/>
</dbReference>
<dbReference type="GO" id="GO:0009847">
    <property type="term" value="P:spore germination"/>
    <property type="evidence" value="ECO:0007669"/>
    <property type="project" value="InterPro"/>
</dbReference>
<organism evidence="10 11">
    <name type="scientific">Paenisporosarcina cavernae</name>
    <dbReference type="NCBI Taxonomy" id="2320858"/>
    <lineage>
        <taxon>Bacteria</taxon>
        <taxon>Bacillati</taxon>
        <taxon>Bacillota</taxon>
        <taxon>Bacilli</taxon>
        <taxon>Bacillales</taxon>
        <taxon>Caryophanaceae</taxon>
        <taxon>Paenisporosarcina</taxon>
    </lineage>
</organism>
<accession>A0A385YQ82</accession>
<evidence type="ECO:0000256" key="5">
    <source>
        <dbReference type="ARBA" id="ARBA00023136"/>
    </source>
</evidence>
<name>A0A385YQ82_9BACL</name>
<dbReference type="KEGG" id="paek:D3873_01575"/>
<keyword evidence="4" id="KW-0732">Signal</keyword>
<dbReference type="Gene3D" id="3.30.300.210">
    <property type="entry name" value="Nutrient germinant receptor protein C, domain 3"/>
    <property type="match status" value="1"/>
</dbReference>
<dbReference type="PANTHER" id="PTHR35789:SF1">
    <property type="entry name" value="SPORE GERMINATION PROTEIN B3"/>
    <property type="match status" value="1"/>
</dbReference>
<keyword evidence="5" id="KW-0472">Membrane</keyword>
<dbReference type="InterPro" id="IPR008844">
    <property type="entry name" value="Spore_GerAC-like"/>
</dbReference>
<dbReference type="OrthoDB" id="2592518at2"/>
<keyword evidence="7" id="KW-0449">Lipoprotein</keyword>
<evidence type="ECO:0000256" key="7">
    <source>
        <dbReference type="ARBA" id="ARBA00023288"/>
    </source>
</evidence>
<evidence type="ECO:0000313" key="10">
    <source>
        <dbReference type="EMBL" id="AYC28621.1"/>
    </source>
</evidence>
<dbReference type="RefSeq" id="WP_119882366.1">
    <property type="nucleotide sequence ID" value="NZ_CP032418.1"/>
</dbReference>
<evidence type="ECO:0000259" key="8">
    <source>
        <dbReference type="Pfam" id="PF05504"/>
    </source>
</evidence>
<dbReference type="Pfam" id="PF25198">
    <property type="entry name" value="Spore_GerAC_N"/>
    <property type="match status" value="1"/>
</dbReference>
<comment type="similarity">
    <text evidence="2">Belongs to the GerABKC lipoprotein family.</text>
</comment>
<proteinExistence type="inferred from homology"/>
<evidence type="ECO:0000313" key="11">
    <source>
        <dbReference type="Proteomes" id="UP000265725"/>
    </source>
</evidence>
<keyword evidence="3" id="KW-0309">Germination</keyword>
<dbReference type="GO" id="GO:0016020">
    <property type="term" value="C:membrane"/>
    <property type="evidence" value="ECO:0007669"/>
    <property type="project" value="UniProtKB-SubCell"/>
</dbReference>
<keyword evidence="6" id="KW-0564">Palmitate</keyword>